<organism evidence="3 4">
    <name type="scientific">Candidatus Sherwoodlollariibacterium unditelluris</name>
    <dbReference type="NCBI Taxonomy" id="1974757"/>
    <lineage>
        <taxon>Bacteria</taxon>
        <taxon>Pseudomonadati</taxon>
        <taxon>Candidatus Omnitrophota</taxon>
        <taxon>Candidatus Sherwoodlollariibacterium</taxon>
    </lineage>
</organism>
<dbReference type="PANTHER" id="PTHR33627:SF1">
    <property type="entry name" value="TRANSPOSASE"/>
    <property type="match status" value="1"/>
</dbReference>
<dbReference type="InterPro" id="IPR012337">
    <property type="entry name" value="RNaseH-like_sf"/>
</dbReference>
<dbReference type="Gene3D" id="3.90.350.10">
    <property type="entry name" value="Transposase Inhibitor Protein From Tn5, Chain A, domain 1"/>
    <property type="match status" value="1"/>
</dbReference>
<dbReference type="NCBIfam" id="NF033540">
    <property type="entry name" value="transpos_IS701"/>
    <property type="match status" value="1"/>
</dbReference>
<comment type="caution">
    <text evidence="3">The sequence shown here is derived from an EMBL/GenBank/DDBJ whole genome shotgun (WGS) entry which is preliminary data.</text>
</comment>
<feature type="domain" description="Transposase IS701-like DDE" evidence="2">
    <location>
        <begin position="22"/>
        <end position="228"/>
    </location>
</feature>
<dbReference type="SUPFAM" id="SSF53098">
    <property type="entry name" value="Ribonuclease H-like"/>
    <property type="match status" value="1"/>
</dbReference>
<dbReference type="Pfam" id="PF13546">
    <property type="entry name" value="DDE_5"/>
    <property type="match status" value="1"/>
</dbReference>
<evidence type="ECO:0000256" key="1">
    <source>
        <dbReference type="SAM" id="Phobius"/>
    </source>
</evidence>
<dbReference type="PANTHER" id="PTHR33627">
    <property type="entry name" value="TRANSPOSASE"/>
    <property type="match status" value="1"/>
</dbReference>
<keyword evidence="1" id="KW-0472">Membrane</keyword>
<dbReference type="EMBL" id="PCRK01000065">
    <property type="protein sequence ID" value="PIP19429.1"/>
    <property type="molecule type" value="Genomic_DNA"/>
</dbReference>
<keyword evidence="1" id="KW-0812">Transmembrane</keyword>
<evidence type="ECO:0000259" key="2">
    <source>
        <dbReference type="Pfam" id="PF13546"/>
    </source>
</evidence>
<name>A0A2G9YJL0_9BACT</name>
<dbReference type="InterPro" id="IPR038721">
    <property type="entry name" value="IS701-like_DDE_dom"/>
</dbReference>
<sequence length="408" mass="47752">MSTFHGRVSIINKFCEYFKGYFSKNQFAAFTAILYGLINEYKRVNISSLAQALQLDYEKLQYFLSDSKWNYETLNVKRINLLKNQRTTGFAKDGLLIIDDTGILKPYAEHTEGVSYQHCPVLGTEALCNVAVASCYSVNDKYIPLDLKFYRTESEFLMGKNDPDFKSKLELAQELIDDAQEKQVPFRYVVFDSWYGASDVLNSVQEKNLHFITEVKSDRKAFFVNPRTHKGYFANQDELVTLIKTHLWHKVKVIKNSGRSLAVYSFASRLKSTDFPVKIFVVFGNLNAKDNRDVRTIVTNDLDLSAEKAVSTYLQRWAIERLFRELKDSFYFDHYQVRHKLKIMRYWMMVFFAWTLLYWIRQNGYLYRAIATSLKGKSMNECKQALLKLVLFSSYQALRKNDLIPLRH</sequence>
<keyword evidence="1" id="KW-1133">Transmembrane helix</keyword>
<protein>
    <recommendedName>
        <fullName evidence="2">Transposase IS701-like DDE domain-containing protein</fullName>
    </recommendedName>
</protein>
<proteinExistence type="predicted"/>
<dbReference type="AlphaFoldDB" id="A0A2G9YJL0"/>
<feature type="transmembrane region" description="Helical" evidence="1">
    <location>
        <begin position="343"/>
        <end position="360"/>
    </location>
</feature>
<reference evidence="3 4" key="1">
    <citation type="submission" date="2017-09" db="EMBL/GenBank/DDBJ databases">
        <title>Depth-based differentiation of microbial function through sediment-hosted aquifers and enrichment of novel symbionts in the deep terrestrial subsurface.</title>
        <authorList>
            <person name="Probst A.J."/>
            <person name="Ladd B."/>
            <person name="Jarett J.K."/>
            <person name="Geller-Mcgrath D.E."/>
            <person name="Sieber C.M."/>
            <person name="Emerson J.B."/>
            <person name="Anantharaman K."/>
            <person name="Thomas B.C."/>
            <person name="Malmstrom R."/>
            <person name="Stieglmeier M."/>
            <person name="Klingl A."/>
            <person name="Woyke T."/>
            <person name="Ryan C.M."/>
            <person name="Banfield J.F."/>
        </authorList>
    </citation>
    <scope>NUCLEOTIDE SEQUENCE [LARGE SCALE GENOMIC DNA]</scope>
    <source>
        <strain evidence="3">CG23_combo_of_CG06-09_8_20_14_all_41_10</strain>
    </source>
</reference>
<gene>
    <name evidence="3" type="ORF">COX41_02915</name>
</gene>
<evidence type="ECO:0000313" key="3">
    <source>
        <dbReference type="EMBL" id="PIP19429.1"/>
    </source>
</evidence>
<evidence type="ECO:0000313" key="4">
    <source>
        <dbReference type="Proteomes" id="UP000231292"/>
    </source>
</evidence>
<dbReference type="InterPro" id="IPR039365">
    <property type="entry name" value="IS701-like"/>
</dbReference>
<accession>A0A2G9YJL0</accession>
<dbReference type="Proteomes" id="UP000231292">
    <property type="component" value="Unassembled WGS sequence"/>
</dbReference>